<evidence type="ECO:0000256" key="1">
    <source>
        <dbReference type="SAM" id="Phobius"/>
    </source>
</evidence>
<evidence type="ECO:0000313" key="3">
    <source>
        <dbReference type="Proteomes" id="UP001458946"/>
    </source>
</evidence>
<organism evidence="2 3">
    <name type="scientific">Deinococcus xinjiangensis</name>
    <dbReference type="NCBI Taxonomy" id="457454"/>
    <lineage>
        <taxon>Bacteria</taxon>
        <taxon>Thermotogati</taxon>
        <taxon>Deinococcota</taxon>
        <taxon>Deinococci</taxon>
        <taxon>Deinococcales</taxon>
        <taxon>Deinococcaceae</taxon>
        <taxon>Deinococcus</taxon>
    </lineage>
</organism>
<keyword evidence="1" id="KW-1133">Transmembrane helix</keyword>
<comment type="caution">
    <text evidence="2">The sequence shown here is derived from an EMBL/GenBank/DDBJ whole genome shotgun (WGS) entry which is preliminary data.</text>
</comment>
<evidence type="ECO:0000313" key="2">
    <source>
        <dbReference type="EMBL" id="GAA5501654.1"/>
    </source>
</evidence>
<accession>A0ABP9V8P7</accession>
<keyword evidence="1" id="KW-0472">Membrane</keyword>
<protein>
    <recommendedName>
        <fullName evidence="4">Colicin V production protein</fullName>
    </recommendedName>
</protein>
<keyword evidence="1" id="KW-0812">Transmembrane</keyword>
<evidence type="ECO:0008006" key="4">
    <source>
        <dbReference type="Google" id="ProtNLM"/>
    </source>
</evidence>
<proteinExistence type="predicted"/>
<dbReference type="EMBL" id="BAABRN010000012">
    <property type="protein sequence ID" value="GAA5501654.1"/>
    <property type="molecule type" value="Genomic_DNA"/>
</dbReference>
<name>A0ABP9V8P7_9DEIO</name>
<reference evidence="2 3" key="1">
    <citation type="submission" date="2024-02" db="EMBL/GenBank/DDBJ databases">
        <title>Deinococcus xinjiangensis NBRC 107630.</title>
        <authorList>
            <person name="Ichikawa N."/>
            <person name="Katano-Makiyama Y."/>
            <person name="Hidaka K."/>
        </authorList>
    </citation>
    <scope>NUCLEOTIDE SEQUENCE [LARGE SCALE GENOMIC DNA]</scope>
    <source>
        <strain evidence="2 3">NBRC 107630</strain>
    </source>
</reference>
<feature type="transmembrane region" description="Helical" evidence="1">
    <location>
        <begin position="36"/>
        <end position="66"/>
    </location>
</feature>
<dbReference type="RefSeq" id="WP_353541624.1">
    <property type="nucleotide sequence ID" value="NZ_BAABRN010000012.1"/>
</dbReference>
<dbReference type="Proteomes" id="UP001458946">
    <property type="component" value="Unassembled WGS sequence"/>
</dbReference>
<gene>
    <name evidence="2" type="ORF">Dxin01_01391</name>
</gene>
<feature type="transmembrane region" description="Helical" evidence="1">
    <location>
        <begin position="78"/>
        <end position="104"/>
    </location>
</feature>
<sequence length="159" mass="16412">MITWFDALLVTLLAIVTALGARRGLAGLAWGVGGVVVAFVANILGFGVLVATALALVLGVVSAIAISRMIPDPMEQPWHLALGAVGGLLMGGLLISALALSFPLAVRATPTGKQALYPSPDLNPNLYEAVANSAIQNSLRSVWSGSMAERTLLVPDRAK</sequence>
<keyword evidence="3" id="KW-1185">Reference proteome</keyword>